<dbReference type="EC" id="3.1.26.4" evidence="3"/>
<dbReference type="EMBL" id="CAJFCV020000001">
    <property type="protein sequence ID" value="CAG9086126.1"/>
    <property type="molecule type" value="Genomic_DNA"/>
</dbReference>
<dbReference type="Proteomes" id="UP000659654">
    <property type="component" value="Unassembled WGS sequence"/>
</dbReference>
<dbReference type="SMR" id="A0A1I7S912"/>
<sequence length="155" mass="17196">MSHRQGRSHIECFTDGAVSNNGNPNARGGFGIHFPGGEMRDVKGPLPGPVQTNNRAEYHAIIEAQNRARSAGYDSIKISTDSQVASRSVNEWLPKWKENGFRTSTGRPVADQDLLKRMEKNMRTIKTEVSHVRGHGENASNKMADSLARQGRRNQ</sequence>
<dbReference type="InterPro" id="IPR036397">
    <property type="entry name" value="RNaseH_sf"/>
</dbReference>
<dbReference type="AlphaFoldDB" id="A0A1I7S912"/>
<dbReference type="PANTHER" id="PTHR10642:SF26">
    <property type="entry name" value="RIBONUCLEASE H1"/>
    <property type="match status" value="1"/>
</dbReference>
<evidence type="ECO:0000256" key="2">
    <source>
        <dbReference type="ARBA" id="ARBA00005300"/>
    </source>
</evidence>
<comment type="similarity">
    <text evidence="2">Belongs to the RNase H family.</text>
</comment>
<evidence type="ECO:0000256" key="4">
    <source>
        <dbReference type="ARBA" id="ARBA00022722"/>
    </source>
</evidence>
<dbReference type="InterPro" id="IPR002156">
    <property type="entry name" value="RNaseH_domain"/>
</dbReference>
<dbReference type="InterPro" id="IPR012337">
    <property type="entry name" value="RNaseH-like_sf"/>
</dbReference>
<dbReference type="GO" id="GO:0004523">
    <property type="term" value="F:RNA-DNA hybrid ribonuclease activity"/>
    <property type="evidence" value="ECO:0007669"/>
    <property type="project" value="UniProtKB-EC"/>
</dbReference>
<protein>
    <recommendedName>
        <fullName evidence="3">ribonuclease H</fullName>
        <ecNumber evidence="3">3.1.26.4</ecNumber>
    </recommendedName>
</protein>
<evidence type="ECO:0000313" key="11">
    <source>
        <dbReference type="Proteomes" id="UP000095284"/>
    </source>
</evidence>
<proteinExistence type="inferred from homology"/>
<reference evidence="13" key="1">
    <citation type="submission" date="2016-11" db="UniProtKB">
        <authorList>
            <consortium name="WormBaseParasite"/>
        </authorList>
    </citation>
    <scope>IDENTIFICATION</scope>
</reference>
<keyword evidence="6" id="KW-0255">Endonuclease</keyword>
<evidence type="ECO:0000313" key="12">
    <source>
        <dbReference type="Proteomes" id="UP000659654"/>
    </source>
</evidence>
<dbReference type="Gene3D" id="3.30.420.10">
    <property type="entry name" value="Ribonuclease H-like superfamily/Ribonuclease H"/>
    <property type="match status" value="1"/>
</dbReference>
<keyword evidence="5" id="KW-0479">Metal-binding</keyword>
<dbReference type="Proteomes" id="UP000095284">
    <property type="component" value="Unplaced"/>
</dbReference>
<evidence type="ECO:0000256" key="6">
    <source>
        <dbReference type="ARBA" id="ARBA00022759"/>
    </source>
</evidence>
<dbReference type="SUPFAM" id="SSF53098">
    <property type="entry name" value="Ribonuclease H-like"/>
    <property type="match status" value="1"/>
</dbReference>
<keyword evidence="7" id="KW-0378">Hydrolase</keyword>
<name>A0A1I7S912_BURXY</name>
<keyword evidence="12" id="KW-1185">Reference proteome</keyword>
<evidence type="ECO:0000313" key="10">
    <source>
        <dbReference type="EMBL" id="CAD5210298.1"/>
    </source>
</evidence>
<dbReference type="PROSITE" id="PS50879">
    <property type="entry name" value="RNASE_H_1"/>
    <property type="match status" value="1"/>
</dbReference>
<evidence type="ECO:0000313" key="13">
    <source>
        <dbReference type="WBParaSite" id="BXY_0950700.1"/>
    </source>
</evidence>
<evidence type="ECO:0000256" key="8">
    <source>
        <dbReference type="SAM" id="MobiDB-lite"/>
    </source>
</evidence>
<dbReference type="CDD" id="cd09280">
    <property type="entry name" value="RNase_HI_eukaryote_like"/>
    <property type="match status" value="1"/>
</dbReference>
<evidence type="ECO:0000256" key="1">
    <source>
        <dbReference type="ARBA" id="ARBA00000077"/>
    </source>
</evidence>
<dbReference type="Proteomes" id="UP000582659">
    <property type="component" value="Unassembled WGS sequence"/>
</dbReference>
<dbReference type="WBParaSite" id="BXY_0950700.1">
    <property type="protein sequence ID" value="BXY_0950700.1"/>
    <property type="gene ID" value="BXY_0950700"/>
</dbReference>
<keyword evidence="4" id="KW-0540">Nuclease</keyword>
<dbReference type="EMBL" id="CAJFDI010000001">
    <property type="protein sequence ID" value="CAD5210298.1"/>
    <property type="molecule type" value="Genomic_DNA"/>
</dbReference>
<dbReference type="GO" id="GO:0003676">
    <property type="term" value="F:nucleic acid binding"/>
    <property type="evidence" value="ECO:0007669"/>
    <property type="project" value="InterPro"/>
</dbReference>
<dbReference type="OrthoDB" id="90239at2759"/>
<feature type="domain" description="RNase H type-1" evidence="9">
    <location>
        <begin position="6"/>
        <end position="153"/>
    </location>
</feature>
<dbReference type="GO" id="GO:0046872">
    <property type="term" value="F:metal ion binding"/>
    <property type="evidence" value="ECO:0007669"/>
    <property type="project" value="UniProtKB-KW"/>
</dbReference>
<evidence type="ECO:0000256" key="7">
    <source>
        <dbReference type="ARBA" id="ARBA00022801"/>
    </source>
</evidence>
<accession>A0A1I7S912</accession>
<dbReference type="InterPro" id="IPR050092">
    <property type="entry name" value="RNase_H"/>
</dbReference>
<dbReference type="GO" id="GO:0043137">
    <property type="term" value="P:DNA replication, removal of RNA primer"/>
    <property type="evidence" value="ECO:0007669"/>
    <property type="project" value="TreeGrafter"/>
</dbReference>
<organism evidence="11 13">
    <name type="scientific">Bursaphelenchus xylophilus</name>
    <name type="common">Pinewood nematode worm</name>
    <name type="synonym">Aphelenchoides xylophilus</name>
    <dbReference type="NCBI Taxonomy" id="6326"/>
    <lineage>
        <taxon>Eukaryota</taxon>
        <taxon>Metazoa</taxon>
        <taxon>Ecdysozoa</taxon>
        <taxon>Nematoda</taxon>
        <taxon>Chromadorea</taxon>
        <taxon>Rhabditida</taxon>
        <taxon>Tylenchina</taxon>
        <taxon>Tylenchomorpha</taxon>
        <taxon>Aphelenchoidea</taxon>
        <taxon>Aphelenchoididae</taxon>
        <taxon>Bursaphelenchus</taxon>
    </lineage>
</organism>
<dbReference type="Pfam" id="PF00075">
    <property type="entry name" value="RNase_H"/>
    <property type="match status" value="1"/>
</dbReference>
<evidence type="ECO:0000256" key="3">
    <source>
        <dbReference type="ARBA" id="ARBA00012180"/>
    </source>
</evidence>
<reference evidence="10" key="2">
    <citation type="submission" date="2020-09" db="EMBL/GenBank/DDBJ databases">
        <authorList>
            <person name="Kikuchi T."/>
        </authorList>
    </citation>
    <scope>NUCLEOTIDE SEQUENCE</scope>
    <source>
        <strain evidence="10">Ka4C1</strain>
    </source>
</reference>
<gene>
    <name evidence="10" type="ORF">BXYJ_LOCUS1865</name>
</gene>
<comment type="catalytic activity">
    <reaction evidence="1">
        <text>Endonucleolytic cleavage to 5'-phosphomonoester.</text>
        <dbReference type="EC" id="3.1.26.4"/>
    </reaction>
</comment>
<evidence type="ECO:0000259" key="9">
    <source>
        <dbReference type="PROSITE" id="PS50879"/>
    </source>
</evidence>
<evidence type="ECO:0000256" key="5">
    <source>
        <dbReference type="ARBA" id="ARBA00022723"/>
    </source>
</evidence>
<dbReference type="PANTHER" id="PTHR10642">
    <property type="entry name" value="RIBONUCLEASE H1"/>
    <property type="match status" value="1"/>
</dbReference>
<feature type="region of interest" description="Disordered" evidence="8">
    <location>
        <begin position="130"/>
        <end position="155"/>
    </location>
</feature>